<feature type="transmembrane region" description="Helical" evidence="5">
    <location>
        <begin position="128"/>
        <end position="146"/>
    </location>
</feature>
<evidence type="ECO:0000256" key="5">
    <source>
        <dbReference type="SAM" id="Phobius"/>
    </source>
</evidence>
<keyword evidence="4 5" id="KW-0472">Membrane</keyword>
<feature type="transmembrane region" description="Helical" evidence="5">
    <location>
        <begin position="57"/>
        <end position="86"/>
    </location>
</feature>
<dbReference type="PRINTS" id="PR01036">
    <property type="entry name" value="TCRTETB"/>
</dbReference>
<feature type="transmembrane region" description="Helical" evidence="5">
    <location>
        <begin position="261"/>
        <end position="280"/>
    </location>
</feature>
<evidence type="ECO:0000256" key="2">
    <source>
        <dbReference type="ARBA" id="ARBA00022692"/>
    </source>
</evidence>
<dbReference type="Pfam" id="PF07690">
    <property type="entry name" value="MFS_1"/>
    <property type="match status" value="1"/>
</dbReference>
<evidence type="ECO:0000256" key="3">
    <source>
        <dbReference type="ARBA" id="ARBA00022989"/>
    </source>
</evidence>
<dbReference type="Gene3D" id="1.20.1250.20">
    <property type="entry name" value="MFS general substrate transporter like domains"/>
    <property type="match status" value="1"/>
</dbReference>
<feature type="transmembrane region" description="Helical" evidence="5">
    <location>
        <begin position="529"/>
        <end position="552"/>
    </location>
</feature>
<feature type="transmembrane region" description="Helical" evidence="5">
    <location>
        <begin position="393"/>
        <end position="414"/>
    </location>
</feature>
<feature type="transmembrane region" description="Helical" evidence="5">
    <location>
        <begin position="216"/>
        <end position="236"/>
    </location>
</feature>
<dbReference type="InterPro" id="IPR020846">
    <property type="entry name" value="MFS_dom"/>
</dbReference>
<evidence type="ECO:0000313" key="7">
    <source>
        <dbReference type="EMBL" id="AGQ43601.1"/>
    </source>
</evidence>
<dbReference type="EMBL" id="KC862270">
    <property type="protein sequence ID" value="AGQ43601.1"/>
    <property type="molecule type" value="mRNA"/>
</dbReference>
<dbReference type="PROSITE" id="PS50850">
    <property type="entry name" value="MFS"/>
    <property type="match status" value="1"/>
</dbReference>
<feature type="transmembrane region" description="Helical" evidence="5">
    <location>
        <begin position="158"/>
        <end position="178"/>
    </location>
</feature>
<feature type="domain" description="Major facilitator superfamily (MFS) profile" evidence="6">
    <location>
        <begin position="63"/>
        <end position="558"/>
    </location>
</feature>
<reference evidence="7" key="1">
    <citation type="journal article" date="2013" name="BMC Microbiol.">
        <title>Conservation of the genes for HC-toxin biosynthesis in Alternaria jesenskae.</title>
        <authorList>
            <person name="Wight W.D."/>
            <person name="Labuda R."/>
            <person name="Walton J.D."/>
        </authorList>
    </citation>
    <scope>NUCLEOTIDE SEQUENCE</scope>
</reference>
<feature type="transmembrane region" description="Helical" evidence="5">
    <location>
        <begin position="363"/>
        <end position="387"/>
    </location>
</feature>
<dbReference type="PANTHER" id="PTHR23501:SF49">
    <property type="entry name" value="MAJOR FACILITATOR SUPERFAMILY (MFS) PROFILE DOMAIN-CONTAINING PROTEIN"/>
    <property type="match status" value="1"/>
</dbReference>
<dbReference type="InterPro" id="IPR011701">
    <property type="entry name" value="MFS"/>
</dbReference>
<keyword evidence="3 5" id="KW-1133">Transmembrane helix</keyword>
<evidence type="ECO:0000256" key="1">
    <source>
        <dbReference type="ARBA" id="ARBA00004141"/>
    </source>
</evidence>
<dbReference type="CDD" id="cd17502">
    <property type="entry name" value="MFS_Azr1_MDR_like"/>
    <property type="match status" value="1"/>
</dbReference>
<feature type="transmembrane region" description="Helical" evidence="5">
    <location>
        <begin position="98"/>
        <end position="116"/>
    </location>
</feature>
<reference evidence="7" key="2">
    <citation type="submission" date="2013-04" db="EMBL/GenBank/DDBJ databases">
        <authorList>
            <person name="Walton J."/>
            <person name="Wight W."/>
        </authorList>
    </citation>
    <scope>NUCLEOTIDE SEQUENCE</scope>
</reference>
<feature type="transmembrane region" description="Helical" evidence="5">
    <location>
        <begin position="292"/>
        <end position="312"/>
    </location>
</feature>
<evidence type="ECO:0000256" key="4">
    <source>
        <dbReference type="ARBA" id="ARBA00023136"/>
    </source>
</evidence>
<dbReference type="AlphaFoldDB" id="S5FS33"/>
<dbReference type="GO" id="GO:0022857">
    <property type="term" value="F:transmembrane transporter activity"/>
    <property type="evidence" value="ECO:0007669"/>
    <property type="project" value="InterPro"/>
</dbReference>
<proteinExistence type="evidence at transcript level"/>
<feature type="transmembrane region" description="Helical" evidence="5">
    <location>
        <begin position="332"/>
        <end position="351"/>
    </location>
</feature>
<name>S5FS33_9PLEO</name>
<sequence>MAATKLSSHVNSINQQILSTSRNIQDDVEEQAIEGREDLDTNIVPSVSTPSLPKLSFVSLVVIIVSLGAAAFLSALDATVVAVLTPTLADEFRSVDSVAWYGSIYLLMSGTMQPLFGKLYNDFSPKWLFLTCTSVLEIGSLVCALAQNSPTFIVGRAIAGIGAGGILSGALIIVALIVPLHHRATFTGMIGALECIALIIAPIIGGAMADTIGWRWCFWINLPIGAVLCTVLFFLFHPPRTPQSASGMQRSYAETLSKLDFIGAGVVISSLICLSLALQWGGTQYKWSDSRIVALLVAFGVLFLSAGGHQYWKGEEALFPIRLLKQRGFVLALFNSLCFGGVQYAALYYLPTWFQAVKGDTRINAGVQMLPMVAAIIGVNIVAGAAISFTGRLAPFVVIATVLASIGSGLLYTFTPTISQARIIGYQLVYGAGSGAGVQQAFIGAQAALDPTDVTYASAGVLLVNSMSGVITLCVCQNLFLNRIVALTEVLPGVTTQTLQSGFTFLRTILTPEELRTAIQTYNGAIQDAFLVATILSCASVLGWPFLSWASVKAKKAK</sequence>
<dbReference type="InterPro" id="IPR036259">
    <property type="entry name" value="MFS_trans_sf"/>
</dbReference>
<protein>
    <submittedName>
        <fullName evidence="7">HC-toxin major facilitator superfamily transporter</fullName>
    </submittedName>
</protein>
<keyword evidence="2 5" id="KW-0812">Transmembrane</keyword>
<comment type="subcellular location">
    <subcellularLocation>
        <location evidence="1">Membrane</location>
        <topology evidence="1">Multi-pass membrane protein</topology>
    </subcellularLocation>
</comment>
<dbReference type="SUPFAM" id="SSF103473">
    <property type="entry name" value="MFS general substrate transporter"/>
    <property type="match status" value="1"/>
</dbReference>
<feature type="transmembrane region" description="Helical" evidence="5">
    <location>
        <begin position="184"/>
        <end position="204"/>
    </location>
</feature>
<dbReference type="PANTHER" id="PTHR23501">
    <property type="entry name" value="MAJOR FACILITATOR SUPERFAMILY"/>
    <property type="match status" value="1"/>
</dbReference>
<accession>S5FS33</accession>
<evidence type="ECO:0000259" key="6">
    <source>
        <dbReference type="PROSITE" id="PS50850"/>
    </source>
</evidence>
<organism evidence="7">
    <name type="scientific">Alternaria jesenskae</name>
    <dbReference type="NCBI Taxonomy" id="378183"/>
    <lineage>
        <taxon>Eukaryota</taxon>
        <taxon>Fungi</taxon>
        <taxon>Dikarya</taxon>
        <taxon>Ascomycota</taxon>
        <taxon>Pezizomycotina</taxon>
        <taxon>Dothideomycetes</taxon>
        <taxon>Pleosporomycetidae</taxon>
        <taxon>Pleosporales</taxon>
        <taxon>Pleosporineae</taxon>
        <taxon>Pleosporaceae</taxon>
        <taxon>Alternaria</taxon>
    </lineage>
</organism>
<dbReference type="GO" id="GO:0005886">
    <property type="term" value="C:plasma membrane"/>
    <property type="evidence" value="ECO:0007669"/>
    <property type="project" value="TreeGrafter"/>
</dbReference>
<gene>
    <name evidence="7" type="primary">TOXA</name>
</gene>